<protein>
    <submittedName>
        <fullName evidence="7">Penicillin-binding protein activator LpoB</fullName>
    </submittedName>
</protein>
<dbReference type="PANTHER" id="PTHR41164">
    <property type="entry name" value="CURLI PRODUCTION ASSEMBLY/TRANSPORT COMPONENT CSGG"/>
    <property type="match status" value="1"/>
</dbReference>
<evidence type="ECO:0000313" key="7">
    <source>
        <dbReference type="EMBL" id="HGW93394.1"/>
    </source>
</evidence>
<evidence type="ECO:0000256" key="4">
    <source>
        <dbReference type="ARBA" id="ARBA00023139"/>
    </source>
</evidence>
<keyword evidence="3" id="KW-0472">Membrane</keyword>
<sequence>MARKNPLASFTCASLSVLLLAGITAPMLPISTVTESAIAQTPTKKKKVVVVDFDFASTSDSSYWYGYRGGAAKGISDILVNKLVNDGSFTVTSRSALENYLRDNKISGNIDEAMAVKIGKALGVDAVIVGTVTRFNVEKRRSGGSFMGFGGGSEKTKGVVQLTTRVIDPQTQSIVAAVEGLGEADSSGASASIGGIVSGGSSASGSDEVLSKAADDAIVKVVDQLKKRI</sequence>
<name>A0A832M2I9_9CYAN</name>
<feature type="chain" id="PRO_5032276321" evidence="6">
    <location>
        <begin position="22"/>
        <end position="229"/>
    </location>
</feature>
<evidence type="ECO:0000256" key="5">
    <source>
        <dbReference type="ARBA" id="ARBA00023288"/>
    </source>
</evidence>
<dbReference type="Gene3D" id="3.40.50.10610">
    <property type="entry name" value="ABC-type transport auxiliary lipoprotein component"/>
    <property type="match status" value="1"/>
</dbReference>
<evidence type="ECO:0000256" key="3">
    <source>
        <dbReference type="ARBA" id="ARBA00023136"/>
    </source>
</evidence>
<dbReference type="EMBL" id="DSRD01000240">
    <property type="protein sequence ID" value="HGW93394.1"/>
    <property type="molecule type" value="Genomic_DNA"/>
</dbReference>
<evidence type="ECO:0000256" key="6">
    <source>
        <dbReference type="SAM" id="SignalP"/>
    </source>
</evidence>
<reference evidence="7" key="1">
    <citation type="journal article" date="2020" name="mSystems">
        <title>Genome- and Community-Level Interaction Insights into Carbon Utilization and Element Cycling Functions of Hydrothermarchaeota in Hydrothermal Sediment.</title>
        <authorList>
            <person name="Zhou Z."/>
            <person name="Liu Y."/>
            <person name="Xu W."/>
            <person name="Pan J."/>
            <person name="Luo Z.H."/>
            <person name="Li M."/>
        </authorList>
    </citation>
    <scope>NUCLEOTIDE SEQUENCE [LARGE SCALE GENOMIC DNA]</scope>
    <source>
        <strain evidence="7">SpSt-402</strain>
    </source>
</reference>
<keyword evidence="2 6" id="KW-0732">Signal</keyword>
<dbReference type="GO" id="GO:0030288">
    <property type="term" value="C:outer membrane-bounded periplasmic space"/>
    <property type="evidence" value="ECO:0007669"/>
    <property type="project" value="InterPro"/>
</dbReference>
<keyword evidence="5" id="KW-0449">Lipoprotein</keyword>
<evidence type="ECO:0000256" key="1">
    <source>
        <dbReference type="ARBA" id="ARBA00022475"/>
    </source>
</evidence>
<accession>A0A832M2I9</accession>
<organism evidence="7">
    <name type="scientific">Oscillatoriales cyanobacterium SpSt-402</name>
    <dbReference type="NCBI Taxonomy" id="2282168"/>
    <lineage>
        <taxon>Bacteria</taxon>
        <taxon>Bacillati</taxon>
        <taxon>Cyanobacteriota</taxon>
        <taxon>Cyanophyceae</taxon>
        <taxon>Oscillatoriophycideae</taxon>
        <taxon>Oscillatoriales</taxon>
    </lineage>
</organism>
<keyword evidence="4" id="KW-0564">Palmitate</keyword>
<proteinExistence type="predicted"/>
<evidence type="ECO:0000256" key="2">
    <source>
        <dbReference type="ARBA" id="ARBA00022729"/>
    </source>
</evidence>
<dbReference type="PANTHER" id="PTHR41164:SF1">
    <property type="entry name" value="CURLI PRODUCTION ASSEMBLY_TRANSPORT COMPONENT CSGG"/>
    <property type="match status" value="1"/>
</dbReference>
<feature type="signal peptide" evidence="6">
    <location>
        <begin position="1"/>
        <end position="21"/>
    </location>
</feature>
<keyword evidence="1" id="KW-1003">Cell membrane</keyword>
<dbReference type="Pfam" id="PF03783">
    <property type="entry name" value="CsgG"/>
    <property type="match status" value="1"/>
</dbReference>
<comment type="caution">
    <text evidence="7">The sequence shown here is derived from an EMBL/GenBank/DDBJ whole genome shotgun (WGS) entry which is preliminary data.</text>
</comment>
<dbReference type="AlphaFoldDB" id="A0A832M2I9"/>
<dbReference type="InterPro" id="IPR005534">
    <property type="entry name" value="Curli_assmbl/transp-comp_CsgG"/>
</dbReference>
<gene>
    <name evidence="7" type="ORF">ENR47_03785</name>
</gene>